<feature type="domain" description="RNA polymerase sigma-70 region 2" evidence="6">
    <location>
        <begin position="3"/>
        <end position="64"/>
    </location>
</feature>
<dbReference type="InterPro" id="IPR013249">
    <property type="entry name" value="RNA_pol_sigma70_r4_t2"/>
</dbReference>
<dbReference type="Gene3D" id="1.10.1740.10">
    <property type="match status" value="1"/>
</dbReference>
<keyword evidence="3" id="KW-0731">Sigma factor</keyword>
<dbReference type="RefSeq" id="WP_025344110.1">
    <property type="nucleotide sequence ID" value="NZ_CP042966.1"/>
</dbReference>
<proteinExistence type="inferred from homology"/>
<evidence type="ECO:0000256" key="1">
    <source>
        <dbReference type="ARBA" id="ARBA00010641"/>
    </source>
</evidence>
<dbReference type="InterPro" id="IPR039425">
    <property type="entry name" value="RNA_pol_sigma-70-like"/>
</dbReference>
<evidence type="ECO:0000313" key="8">
    <source>
        <dbReference type="EMBL" id="QEH05713.1"/>
    </source>
</evidence>
<keyword evidence="4" id="KW-0238">DNA-binding</keyword>
<dbReference type="Proteomes" id="UP000323483">
    <property type="component" value="Chromosome"/>
</dbReference>
<dbReference type="PANTHER" id="PTHR43133">
    <property type="entry name" value="RNA POLYMERASE ECF-TYPE SIGMA FACTO"/>
    <property type="match status" value="1"/>
</dbReference>
<name>A0ABX5YZ10_SULMU</name>
<dbReference type="SUPFAM" id="SSF88946">
    <property type="entry name" value="Sigma2 domain of RNA polymerase sigma factors"/>
    <property type="match status" value="1"/>
</dbReference>
<sequence length="158" mass="18615">MIQYYKELLFFIKSRIPNKDYAQDIVQESYMKAIALQNSQEILNKRALLYKIAKNLMIDKARKNFNLQEVLYEENAYIAKTVEPEEVLLEQDRQKTLMRALQTLPQKRKEAFVLHVLEGYSRDEVSQMMGISIEAVEKHLSRASIELKEKIKRKEGGF</sequence>
<accession>A0ABX5YZ10</accession>
<evidence type="ECO:0000256" key="2">
    <source>
        <dbReference type="ARBA" id="ARBA00023015"/>
    </source>
</evidence>
<dbReference type="PANTHER" id="PTHR43133:SF8">
    <property type="entry name" value="RNA POLYMERASE SIGMA FACTOR HI_1459-RELATED"/>
    <property type="match status" value="1"/>
</dbReference>
<keyword evidence="5" id="KW-0804">Transcription</keyword>
<keyword evidence="2" id="KW-0805">Transcription regulation</keyword>
<evidence type="ECO:0000259" key="7">
    <source>
        <dbReference type="Pfam" id="PF08281"/>
    </source>
</evidence>
<dbReference type="InterPro" id="IPR013325">
    <property type="entry name" value="RNA_pol_sigma_r2"/>
</dbReference>
<dbReference type="SUPFAM" id="SSF88659">
    <property type="entry name" value="Sigma3 and sigma4 domains of RNA polymerase sigma factors"/>
    <property type="match status" value="1"/>
</dbReference>
<dbReference type="InterPro" id="IPR007627">
    <property type="entry name" value="RNA_pol_sigma70_r2"/>
</dbReference>
<gene>
    <name evidence="8" type="ORF">SMN_0938</name>
</gene>
<organism evidence="8 9">
    <name type="scientific">Sulfurospirillum multivorans</name>
    <name type="common">Dehalospirillum multivorans</name>
    <dbReference type="NCBI Taxonomy" id="66821"/>
    <lineage>
        <taxon>Bacteria</taxon>
        <taxon>Pseudomonadati</taxon>
        <taxon>Campylobacterota</taxon>
        <taxon>Epsilonproteobacteria</taxon>
        <taxon>Campylobacterales</taxon>
        <taxon>Sulfurospirillaceae</taxon>
        <taxon>Sulfurospirillum</taxon>
    </lineage>
</organism>
<protein>
    <submittedName>
        <fullName evidence="8">Sigma factor, ECF subfamily</fullName>
    </submittedName>
</protein>
<keyword evidence="9" id="KW-1185">Reference proteome</keyword>
<feature type="domain" description="RNA polymerase sigma factor 70 region 4 type 2" evidence="7">
    <location>
        <begin position="97"/>
        <end position="143"/>
    </location>
</feature>
<dbReference type="InterPro" id="IPR014284">
    <property type="entry name" value="RNA_pol_sigma-70_dom"/>
</dbReference>
<dbReference type="InterPro" id="IPR013324">
    <property type="entry name" value="RNA_pol_sigma_r3/r4-like"/>
</dbReference>
<evidence type="ECO:0000313" key="9">
    <source>
        <dbReference type="Proteomes" id="UP000323483"/>
    </source>
</evidence>
<dbReference type="InterPro" id="IPR036388">
    <property type="entry name" value="WH-like_DNA-bd_sf"/>
</dbReference>
<comment type="similarity">
    <text evidence="1">Belongs to the sigma-70 factor family. ECF subfamily.</text>
</comment>
<evidence type="ECO:0000256" key="4">
    <source>
        <dbReference type="ARBA" id="ARBA00023125"/>
    </source>
</evidence>
<dbReference type="Pfam" id="PF08281">
    <property type="entry name" value="Sigma70_r4_2"/>
    <property type="match status" value="1"/>
</dbReference>
<evidence type="ECO:0000256" key="5">
    <source>
        <dbReference type="ARBA" id="ARBA00023163"/>
    </source>
</evidence>
<dbReference type="NCBIfam" id="TIGR02937">
    <property type="entry name" value="sigma70-ECF"/>
    <property type="match status" value="1"/>
</dbReference>
<dbReference type="EMBL" id="CP042966">
    <property type="protein sequence ID" value="QEH05713.1"/>
    <property type="molecule type" value="Genomic_DNA"/>
</dbReference>
<evidence type="ECO:0000259" key="6">
    <source>
        <dbReference type="Pfam" id="PF04542"/>
    </source>
</evidence>
<reference evidence="8" key="1">
    <citation type="submission" date="2019-08" db="EMBL/GenBank/DDBJ databases">
        <title>Organohalide respiration in Sulfurospirillum species is regulated by a two-component system as unraveled by comparative genomics, and transcriptomics, and regulator binding studies.</title>
        <authorList>
            <person name="Goris T."/>
            <person name="Esken J."/>
            <person name="Gadkari J."/>
            <person name="Bischler T."/>
            <person name="Foerstner K."/>
            <person name="Sharma C.M."/>
            <person name="Diekert G."/>
            <person name="Schubert T."/>
        </authorList>
    </citation>
    <scope>NUCLEOTIDE SEQUENCE [LARGE SCALE GENOMIC DNA]</scope>
    <source>
        <strain evidence="8">N</strain>
    </source>
</reference>
<dbReference type="Gene3D" id="1.10.10.10">
    <property type="entry name" value="Winged helix-like DNA-binding domain superfamily/Winged helix DNA-binding domain"/>
    <property type="match status" value="1"/>
</dbReference>
<evidence type="ECO:0000256" key="3">
    <source>
        <dbReference type="ARBA" id="ARBA00023082"/>
    </source>
</evidence>
<dbReference type="Pfam" id="PF04542">
    <property type="entry name" value="Sigma70_r2"/>
    <property type="match status" value="1"/>
</dbReference>